<sequence length="711" mass="79431">MIKKILIGIFVGVLVGLFFGEYVAFLSIIGDAFIGLMQMTVLPYIMISLMVNIGQLDISKSKKLIKAAAFIIVVSLFLGMFLVISLPTFFPERVSGSFFSTNLTAIHEPFDFVELYIPANPFKSLSDNVVPAVVLFSILIGMSLMAVQEKAGLIRGMEAFADALNKANKIIIQLTPIGIFSIVASTVGTVLISEIALLQIYLIAYTGAAVILSMVTIPMLISALTPFKYKEVLRVTGSTLLTIFATGKIIILLPQLIEDVNKLYDKHQLMDEDVEHSSKFLLPLVYPFPNLGTLMILIFVPFAAWFVGKPMDVEETGIFLGAGIMSSFVTPIVGIPFLLDILQIPIDIFQMFVISTVYTDRIRVVLGAVFLFGLSVLSIGYLKGILRVSTIKLLFCVGLTTGLLLSVFLPLRFFGGETIKGGEVGYKSFVSMDLLEQYDRVTERKYRRSPIGLGSYRSLSRIKKSGVIRVGYYADALPFAFRNTKGEIVGLDIEMAYALARELKVRLELIKVPRTNQARTLNEGVVDIIMSGTPIEMELLQELNFTTPYMSQTLALMVKDHLRNQYKSLDKIKAKKHINLGIFQTHVLGDNILKGFPNVTPYRLSSLRDFFTDEEDKYDALLYTAEAGSAWTLVYPQYSVVIPSEKFLKIPMAYPVAKANDSLLDYMNSWVLVKKEENFLNSYYGYWILGEGSVNKEPHWSVIRNVLHWVD</sequence>
<dbReference type="Gene3D" id="3.40.190.10">
    <property type="entry name" value="Periplasmic binding protein-like II"/>
    <property type="match status" value="2"/>
</dbReference>
<comment type="subcellular location">
    <subcellularLocation>
        <location evidence="1">Membrane</location>
        <topology evidence="1">Multi-pass membrane protein</topology>
    </subcellularLocation>
</comment>
<feature type="transmembrane region" description="Helical" evidence="7">
    <location>
        <begin position="129"/>
        <end position="147"/>
    </location>
</feature>
<feature type="transmembrane region" description="Helical" evidence="7">
    <location>
        <begin position="288"/>
        <end position="307"/>
    </location>
</feature>
<dbReference type="Proteomes" id="UP001500298">
    <property type="component" value="Unassembled WGS sequence"/>
</dbReference>
<keyword evidence="4" id="KW-0732">Signal</keyword>
<dbReference type="PANTHER" id="PTHR35936:SF19">
    <property type="entry name" value="AMINO-ACID-BINDING PROTEIN YXEM-RELATED"/>
    <property type="match status" value="1"/>
</dbReference>
<feature type="transmembrane region" description="Helical" evidence="7">
    <location>
        <begin position="233"/>
        <end position="257"/>
    </location>
</feature>
<evidence type="ECO:0000256" key="5">
    <source>
        <dbReference type="ARBA" id="ARBA00022989"/>
    </source>
</evidence>
<feature type="transmembrane region" description="Helical" evidence="7">
    <location>
        <begin position="319"/>
        <end position="342"/>
    </location>
</feature>
<dbReference type="SMART" id="SM00062">
    <property type="entry name" value="PBPb"/>
    <property type="match status" value="1"/>
</dbReference>
<name>A0ABP9D1J5_9BACT</name>
<evidence type="ECO:0000256" key="3">
    <source>
        <dbReference type="ARBA" id="ARBA00022692"/>
    </source>
</evidence>
<dbReference type="Pfam" id="PF00375">
    <property type="entry name" value="SDF"/>
    <property type="match status" value="1"/>
</dbReference>
<evidence type="ECO:0000313" key="9">
    <source>
        <dbReference type="EMBL" id="GAA4824393.1"/>
    </source>
</evidence>
<dbReference type="InterPro" id="IPR001991">
    <property type="entry name" value="Na-dicarboxylate_symporter"/>
</dbReference>
<evidence type="ECO:0000256" key="6">
    <source>
        <dbReference type="ARBA" id="ARBA00023136"/>
    </source>
</evidence>
<feature type="transmembrane region" description="Helical" evidence="7">
    <location>
        <begin position="394"/>
        <end position="414"/>
    </location>
</feature>
<keyword evidence="2" id="KW-0813">Transport</keyword>
<dbReference type="SUPFAM" id="SSF53850">
    <property type="entry name" value="Periplasmic binding protein-like II"/>
    <property type="match status" value="1"/>
</dbReference>
<keyword evidence="5 7" id="KW-1133">Transmembrane helix</keyword>
<dbReference type="RefSeq" id="WP_345369111.1">
    <property type="nucleotide sequence ID" value="NZ_BAABJX010000011.1"/>
</dbReference>
<evidence type="ECO:0000256" key="1">
    <source>
        <dbReference type="ARBA" id="ARBA00004141"/>
    </source>
</evidence>
<organism evidence="9 10">
    <name type="scientific">Algivirga pacifica</name>
    <dbReference type="NCBI Taxonomy" id="1162670"/>
    <lineage>
        <taxon>Bacteria</taxon>
        <taxon>Pseudomonadati</taxon>
        <taxon>Bacteroidota</taxon>
        <taxon>Cytophagia</taxon>
        <taxon>Cytophagales</taxon>
        <taxon>Flammeovirgaceae</taxon>
        <taxon>Algivirga</taxon>
    </lineage>
</organism>
<accession>A0ABP9D1J5</accession>
<feature type="transmembrane region" description="Helical" evidence="7">
    <location>
        <begin position="362"/>
        <end position="382"/>
    </location>
</feature>
<reference evidence="10" key="1">
    <citation type="journal article" date="2019" name="Int. J. Syst. Evol. Microbiol.">
        <title>The Global Catalogue of Microorganisms (GCM) 10K type strain sequencing project: providing services to taxonomists for standard genome sequencing and annotation.</title>
        <authorList>
            <consortium name="The Broad Institute Genomics Platform"/>
            <consortium name="The Broad Institute Genome Sequencing Center for Infectious Disease"/>
            <person name="Wu L."/>
            <person name="Ma J."/>
        </authorList>
    </citation>
    <scope>NUCLEOTIDE SEQUENCE [LARGE SCALE GENOMIC DNA]</scope>
    <source>
        <strain evidence="10">JCM 18326</strain>
    </source>
</reference>
<dbReference type="InterPro" id="IPR001638">
    <property type="entry name" value="Solute-binding_3/MltF_N"/>
</dbReference>
<gene>
    <name evidence="9" type="ORF">GCM10023331_06170</name>
</gene>
<feature type="domain" description="Solute-binding protein family 3/N-terminal" evidence="8">
    <location>
        <begin position="467"/>
        <end position="691"/>
    </location>
</feature>
<feature type="transmembrane region" description="Helical" evidence="7">
    <location>
        <begin position="32"/>
        <end position="52"/>
    </location>
</feature>
<keyword evidence="6 7" id="KW-0472">Membrane</keyword>
<comment type="caution">
    <text evidence="9">The sequence shown here is derived from an EMBL/GenBank/DDBJ whole genome shotgun (WGS) entry which is preliminary data.</text>
</comment>
<proteinExistence type="predicted"/>
<evidence type="ECO:0000256" key="4">
    <source>
        <dbReference type="ARBA" id="ARBA00022729"/>
    </source>
</evidence>
<evidence type="ECO:0000313" key="10">
    <source>
        <dbReference type="Proteomes" id="UP001500298"/>
    </source>
</evidence>
<feature type="transmembrane region" description="Helical" evidence="7">
    <location>
        <begin position="64"/>
        <end position="90"/>
    </location>
</feature>
<feature type="transmembrane region" description="Helical" evidence="7">
    <location>
        <begin position="5"/>
        <end position="26"/>
    </location>
</feature>
<dbReference type="SUPFAM" id="SSF118215">
    <property type="entry name" value="Proton glutamate symport protein"/>
    <property type="match status" value="1"/>
</dbReference>
<feature type="transmembrane region" description="Helical" evidence="7">
    <location>
        <begin position="170"/>
        <end position="192"/>
    </location>
</feature>
<dbReference type="PANTHER" id="PTHR35936">
    <property type="entry name" value="MEMBRANE-BOUND LYTIC MUREIN TRANSGLYCOSYLASE F"/>
    <property type="match status" value="1"/>
</dbReference>
<keyword evidence="3 7" id="KW-0812">Transmembrane</keyword>
<dbReference type="Pfam" id="PF00497">
    <property type="entry name" value="SBP_bac_3"/>
    <property type="match status" value="1"/>
</dbReference>
<feature type="transmembrane region" description="Helical" evidence="7">
    <location>
        <begin position="198"/>
        <end position="221"/>
    </location>
</feature>
<protein>
    <submittedName>
        <fullName evidence="9">Cation:dicarboxylase symporter family transporter</fullName>
    </submittedName>
</protein>
<evidence type="ECO:0000256" key="2">
    <source>
        <dbReference type="ARBA" id="ARBA00022448"/>
    </source>
</evidence>
<evidence type="ECO:0000256" key="7">
    <source>
        <dbReference type="SAM" id="Phobius"/>
    </source>
</evidence>
<dbReference type="EMBL" id="BAABJX010000011">
    <property type="protein sequence ID" value="GAA4824393.1"/>
    <property type="molecule type" value="Genomic_DNA"/>
</dbReference>
<evidence type="ECO:0000259" key="8">
    <source>
        <dbReference type="SMART" id="SM00062"/>
    </source>
</evidence>
<dbReference type="Gene3D" id="1.10.3860.10">
    <property type="entry name" value="Sodium:dicarboxylate symporter"/>
    <property type="match status" value="1"/>
</dbReference>
<dbReference type="InterPro" id="IPR036458">
    <property type="entry name" value="Na:dicarbo_symporter_sf"/>
</dbReference>
<keyword evidence="10" id="KW-1185">Reference proteome</keyword>